<geneLocation type="plasmid" evidence="2 3">
    <name>pBb323S2a</name>
</geneLocation>
<protein>
    <submittedName>
        <fullName evidence="1">Uncharacterized protein</fullName>
    </submittedName>
</protein>
<evidence type="ECO:0000313" key="3">
    <source>
        <dbReference type="Proteomes" id="UP000564836"/>
    </source>
</evidence>
<accession>A0A7Z0QNI5</accession>
<dbReference type="AlphaFoldDB" id="A0A7Z0QNI5"/>
<reference evidence="2 3" key="3">
    <citation type="journal article" date="2022" name="Int. J. Syst. Evol. Microbiol.">
        <title>Strains of Bradyrhizobium barranii sp. nov. associated with legumes native to Canada are symbionts of soybeans and belong to different subspecies (subsp. barranii subsp. nov. and subsp. apii subsp. nov.) and symbiovars (sv. glycinearum and sv. septentrionale).</title>
        <authorList>
            <person name="Bromfield E.S.P."/>
            <person name="Cloutier S."/>
            <person name="Wasai-Hara S."/>
            <person name="Minamisawa K."/>
        </authorList>
    </citation>
    <scope>NUCLEOTIDE SEQUENCE [LARGE SCALE GENOMIC DNA]</scope>
    <source>
        <strain evidence="2 3">323S2</strain>
        <plasmid evidence="3">pBb323S2a</plasmid>
    </source>
</reference>
<name>A0A7Z0QNI5_9BRAD</name>
<keyword evidence="2" id="KW-0614">Plasmid</keyword>
<dbReference type="RefSeq" id="WP_166354044.1">
    <property type="nucleotide sequence ID" value="NZ_CP049700.1"/>
</dbReference>
<proteinExistence type="predicted"/>
<organism evidence="1">
    <name type="scientific">Bradyrhizobium barranii subsp. barranii</name>
    <dbReference type="NCBI Taxonomy" id="2823807"/>
    <lineage>
        <taxon>Bacteria</taxon>
        <taxon>Pseudomonadati</taxon>
        <taxon>Pseudomonadota</taxon>
        <taxon>Alphaproteobacteria</taxon>
        <taxon>Hyphomicrobiales</taxon>
        <taxon>Nitrobacteraceae</taxon>
        <taxon>Bradyrhizobium</taxon>
        <taxon>Bradyrhizobium barranii</taxon>
    </lineage>
</organism>
<dbReference type="Proteomes" id="UP000564836">
    <property type="component" value="Plasmid pBb323S2a"/>
</dbReference>
<dbReference type="EMBL" id="CP088278">
    <property type="protein sequence ID" value="UGX89575.1"/>
    <property type="molecule type" value="Genomic_DNA"/>
</dbReference>
<dbReference type="EMBL" id="JACBFH010000004">
    <property type="protein sequence ID" value="NYY96672.1"/>
    <property type="molecule type" value="Genomic_DNA"/>
</dbReference>
<reference evidence="2 3" key="1">
    <citation type="journal article" date="2017" name="Syst. Appl. Microbiol.">
        <title>Soybeans inoculated with root zone soils of Canadian native legumes harbour diverse and novel Bradyrhizobium spp. that possess agricultural potential.</title>
        <authorList>
            <person name="Bromfield E.S.P."/>
            <person name="Cloutier S."/>
            <person name="Tambong J.T."/>
            <person name="Tran Thi T.V."/>
        </authorList>
    </citation>
    <scope>NUCLEOTIDE SEQUENCE [LARGE SCALE GENOMIC DNA]</scope>
    <source>
        <strain evidence="2 3">323S2</strain>
    </source>
</reference>
<evidence type="ECO:0000313" key="1">
    <source>
        <dbReference type="EMBL" id="NYY96672.1"/>
    </source>
</evidence>
<sequence>MLWSDFKANNAGAFRKGEELIDLQPGWMPWVPKYMLARQRHASPKVDKAVTTTLQIAGVLFWHKERSSSGIAQAALSWVWLPSQVEALVGQRS</sequence>
<gene>
    <name evidence="2" type="ORF">G6321_00002125</name>
    <name evidence="1" type="ORF">G6321_53010</name>
</gene>
<reference evidence="1" key="2">
    <citation type="submission" date="2020-06" db="EMBL/GenBank/DDBJ databases">
        <title>Whole Genome Sequence of Bradyrhizobium sp. Strain 323S2.</title>
        <authorList>
            <person name="Bromfield E.S.P."/>
        </authorList>
    </citation>
    <scope>NUCLEOTIDE SEQUENCE [LARGE SCALE GENOMIC DNA]</scope>
    <source>
        <strain evidence="1">323S2</strain>
    </source>
</reference>
<evidence type="ECO:0000313" key="2">
    <source>
        <dbReference type="EMBL" id="UGX89575.1"/>
    </source>
</evidence>